<name>S3CQI0_GLAL2</name>
<evidence type="ECO:0000256" key="5">
    <source>
        <dbReference type="SAM" id="Phobius"/>
    </source>
</evidence>
<feature type="signal peptide" evidence="6">
    <location>
        <begin position="1"/>
        <end position="18"/>
    </location>
</feature>
<feature type="transmembrane region" description="Helical" evidence="5">
    <location>
        <begin position="244"/>
        <end position="269"/>
    </location>
</feature>
<dbReference type="EMBL" id="KE145369">
    <property type="protein sequence ID" value="EPE27950.1"/>
    <property type="molecule type" value="Genomic_DNA"/>
</dbReference>
<comment type="subcellular location">
    <subcellularLocation>
        <location evidence="1">Membrane</location>
        <topology evidence="1">Multi-pass membrane protein</topology>
    </subcellularLocation>
</comment>
<feature type="transmembrane region" description="Helical" evidence="5">
    <location>
        <begin position="329"/>
        <end position="348"/>
    </location>
</feature>
<dbReference type="eggNOG" id="ENOG502SKG2">
    <property type="taxonomic scope" value="Eukaryota"/>
</dbReference>
<feature type="transmembrane region" description="Helical" evidence="5">
    <location>
        <begin position="134"/>
        <end position="152"/>
    </location>
</feature>
<dbReference type="HOGENOM" id="CLU_033465_3_0_1"/>
<dbReference type="PANTHER" id="PTHR31465:SF15">
    <property type="entry name" value="LIPID TRANSPORTER ATNI-RELATED"/>
    <property type="match status" value="1"/>
</dbReference>
<evidence type="ECO:0000313" key="8">
    <source>
        <dbReference type="Proteomes" id="UP000016922"/>
    </source>
</evidence>
<evidence type="ECO:0000256" key="3">
    <source>
        <dbReference type="ARBA" id="ARBA00022989"/>
    </source>
</evidence>
<proteinExistence type="predicted"/>
<gene>
    <name evidence="7" type="ORF">GLAREA_04741</name>
</gene>
<keyword evidence="4 5" id="KW-0472">Membrane</keyword>
<sequence>MQLNGLLVLAIATAGASAIVPLPSKTPVPTLVHRDELSTTSSTPLPTGDFIGTQFITLPGETNAYFTRPAETITLAIPTCIQTIVPDKNGYVPPGTCGSNFAYYPSFSAAIATTVIFGILTGVHIFLAAKWKATYCWVLVLGSIWEVLAFLFRTISTKHQQSSGIVLVSQLFILLAPLLINAHSYITLARLLQTFHPAQKLLGIRAHHLSLIFVCLDILAFAIQLTGGSWASPTDSTEKQLKGIHIYMGGIGIQQFFIVLFVGLCIKFHTEMGVIDRNVIVEEKGRWKKLLCAVYASLGFITIRIIFRLVQFTAGKEGETNNLVGKEVYLYVLEAVPMILATLCFIVVHPGPVVVSKMPSVFGSLRNKFGIGRGTQGKASELKGLDSERSAYMELQNDAARGFEGRR</sequence>
<evidence type="ECO:0000313" key="7">
    <source>
        <dbReference type="EMBL" id="EPE27950.1"/>
    </source>
</evidence>
<dbReference type="PANTHER" id="PTHR31465">
    <property type="entry name" value="PROTEIN RTA1-RELATED"/>
    <property type="match status" value="1"/>
</dbReference>
<evidence type="ECO:0000256" key="2">
    <source>
        <dbReference type="ARBA" id="ARBA00022692"/>
    </source>
</evidence>
<reference evidence="7 8" key="1">
    <citation type="journal article" date="2013" name="BMC Genomics">
        <title>Genomics-driven discovery of the pneumocandin biosynthetic gene cluster in the fungus Glarea lozoyensis.</title>
        <authorList>
            <person name="Chen L."/>
            <person name="Yue Q."/>
            <person name="Zhang X."/>
            <person name="Xiang M."/>
            <person name="Wang C."/>
            <person name="Li S."/>
            <person name="Che Y."/>
            <person name="Ortiz-Lopez F.J."/>
            <person name="Bills G.F."/>
            <person name="Liu X."/>
            <person name="An Z."/>
        </authorList>
    </citation>
    <scope>NUCLEOTIDE SEQUENCE [LARGE SCALE GENOMIC DNA]</scope>
    <source>
        <strain evidence="8">ATCC 20868 / MF5171</strain>
    </source>
</reference>
<evidence type="ECO:0000256" key="1">
    <source>
        <dbReference type="ARBA" id="ARBA00004141"/>
    </source>
</evidence>
<dbReference type="KEGG" id="glz:GLAREA_04741"/>
<organism evidence="7 8">
    <name type="scientific">Glarea lozoyensis (strain ATCC 20868 / MF5171)</name>
    <dbReference type="NCBI Taxonomy" id="1116229"/>
    <lineage>
        <taxon>Eukaryota</taxon>
        <taxon>Fungi</taxon>
        <taxon>Dikarya</taxon>
        <taxon>Ascomycota</taxon>
        <taxon>Pezizomycotina</taxon>
        <taxon>Leotiomycetes</taxon>
        <taxon>Helotiales</taxon>
        <taxon>Helotiaceae</taxon>
        <taxon>Glarea</taxon>
    </lineage>
</organism>
<dbReference type="GeneID" id="19463796"/>
<dbReference type="GO" id="GO:0016020">
    <property type="term" value="C:membrane"/>
    <property type="evidence" value="ECO:0007669"/>
    <property type="project" value="UniProtKB-SubCell"/>
</dbReference>
<dbReference type="OrthoDB" id="5384040at2759"/>
<evidence type="ECO:0000256" key="4">
    <source>
        <dbReference type="ARBA" id="ARBA00023136"/>
    </source>
</evidence>
<keyword evidence="2 5" id="KW-0812">Transmembrane</keyword>
<dbReference type="OMA" id="YMVLARM"/>
<keyword evidence="8" id="KW-1185">Reference proteome</keyword>
<dbReference type="InterPro" id="IPR007568">
    <property type="entry name" value="RTA1"/>
</dbReference>
<accession>S3CQI0</accession>
<dbReference type="AlphaFoldDB" id="S3CQI0"/>
<evidence type="ECO:0000256" key="6">
    <source>
        <dbReference type="SAM" id="SignalP"/>
    </source>
</evidence>
<keyword evidence="6" id="KW-0732">Signal</keyword>
<dbReference type="Pfam" id="PF04479">
    <property type="entry name" value="RTA1"/>
    <property type="match status" value="1"/>
</dbReference>
<protein>
    <submittedName>
        <fullName evidence="7">RTA1-containing protein</fullName>
    </submittedName>
</protein>
<dbReference type="Proteomes" id="UP000016922">
    <property type="component" value="Unassembled WGS sequence"/>
</dbReference>
<feature type="transmembrane region" description="Helical" evidence="5">
    <location>
        <begin position="101"/>
        <end position="127"/>
    </location>
</feature>
<feature type="chain" id="PRO_5004507560" evidence="6">
    <location>
        <begin position="19"/>
        <end position="407"/>
    </location>
</feature>
<feature type="transmembrane region" description="Helical" evidence="5">
    <location>
        <begin position="209"/>
        <end position="232"/>
    </location>
</feature>
<feature type="transmembrane region" description="Helical" evidence="5">
    <location>
        <begin position="164"/>
        <end position="188"/>
    </location>
</feature>
<dbReference type="RefSeq" id="XP_008085309.1">
    <property type="nucleotide sequence ID" value="XM_008087118.1"/>
</dbReference>
<keyword evidence="3 5" id="KW-1133">Transmembrane helix</keyword>
<feature type="transmembrane region" description="Helical" evidence="5">
    <location>
        <begin position="290"/>
        <end position="309"/>
    </location>
</feature>